<dbReference type="EMBL" id="CAXKWB010008271">
    <property type="protein sequence ID" value="CAL4090451.1"/>
    <property type="molecule type" value="Genomic_DNA"/>
</dbReference>
<reference evidence="1 2" key="1">
    <citation type="submission" date="2024-05" db="EMBL/GenBank/DDBJ databases">
        <authorList>
            <person name="Wallberg A."/>
        </authorList>
    </citation>
    <scope>NUCLEOTIDE SEQUENCE [LARGE SCALE GENOMIC DNA]</scope>
</reference>
<gene>
    <name evidence="1" type="ORF">MNOR_LOCUS14027</name>
</gene>
<name>A0AAV2QKW2_MEGNR</name>
<accession>A0AAV2QKW2</accession>
<sequence>MKSISADPENEIVITKSQIDLIAIQTLTSMEPPEIQAEIIPQGKVTSLKTPESQKDIMSLQVIKEADTVPSFLQNQMEFSQTTQNTNSMVDQSLSQDAQSLLENIKPSQHILEMRPLSSLLPDNQLRSEKSPEAYQLLLNQIRTPTPNPQTHQKTLRLLTKFSNPKENAHLILTPSPKDPHKLVSQLSRHHTLKSPLSVKEVLNQTLNCKELPLVVQIQETGTEDGRVLPFLPSLISSQCPSVPHLIVPLAQHLPKIPGSNC</sequence>
<evidence type="ECO:0000313" key="1">
    <source>
        <dbReference type="EMBL" id="CAL4090451.1"/>
    </source>
</evidence>
<organism evidence="1 2">
    <name type="scientific">Meganyctiphanes norvegica</name>
    <name type="common">Northern krill</name>
    <name type="synonym">Thysanopoda norvegica</name>
    <dbReference type="NCBI Taxonomy" id="48144"/>
    <lineage>
        <taxon>Eukaryota</taxon>
        <taxon>Metazoa</taxon>
        <taxon>Ecdysozoa</taxon>
        <taxon>Arthropoda</taxon>
        <taxon>Crustacea</taxon>
        <taxon>Multicrustacea</taxon>
        <taxon>Malacostraca</taxon>
        <taxon>Eumalacostraca</taxon>
        <taxon>Eucarida</taxon>
        <taxon>Euphausiacea</taxon>
        <taxon>Euphausiidae</taxon>
        <taxon>Meganyctiphanes</taxon>
    </lineage>
</organism>
<dbReference type="AlphaFoldDB" id="A0AAV2QKW2"/>
<keyword evidence="2" id="KW-1185">Reference proteome</keyword>
<protein>
    <submittedName>
        <fullName evidence="1">Uncharacterized protein</fullName>
    </submittedName>
</protein>
<proteinExistence type="predicted"/>
<dbReference type="Proteomes" id="UP001497623">
    <property type="component" value="Unassembled WGS sequence"/>
</dbReference>
<comment type="caution">
    <text evidence="1">The sequence shown here is derived from an EMBL/GenBank/DDBJ whole genome shotgun (WGS) entry which is preliminary data.</text>
</comment>
<evidence type="ECO:0000313" key="2">
    <source>
        <dbReference type="Proteomes" id="UP001497623"/>
    </source>
</evidence>